<feature type="compositionally biased region" description="Basic and acidic residues" evidence="1">
    <location>
        <begin position="570"/>
        <end position="584"/>
    </location>
</feature>
<protein>
    <submittedName>
        <fullName evidence="2">Uncharacterized protein</fullName>
    </submittedName>
</protein>
<reference evidence="2" key="2">
    <citation type="submission" date="2022-01" db="EMBL/GenBank/DDBJ databases">
        <authorList>
            <person name="Yamashiro T."/>
            <person name="Shiraishi A."/>
            <person name="Satake H."/>
            <person name="Nakayama K."/>
        </authorList>
    </citation>
    <scope>NUCLEOTIDE SEQUENCE</scope>
</reference>
<dbReference type="PANTHER" id="PTHR36812">
    <property type="entry name" value="NEUROFILAMENT TRIPLET M PROTEIN-LIKE PROTEIN"/>
    <property type="match status" value="1"/>
</dbReference>
<evidence type="ECO:0000256" key="1">
    <source>
        <dbReference type="SAM" id="MobiDB-lite"/>
    </source>
</evidence>
<feature type="compositionally biased region" description="Basic and acidic residues" evidence="1">
    <location>
        <begin position="518"/>
        <end position="530"/>
    </location>
</feature>
<name>A0ABQ5EAE8_9ASTR</name>
<sequence length="584" mass="66994">MVNTRTDAELAAAVQAAVDAMLPQIREQKCEVYTLMVLSGGNPPPATFIYGLIASINRNTIRSKEQAKEISLGLHSNLDSMSCSILLRMMSGWDKRHKSGDRYHPYSQQVSIGVRKSDDRQKNDRQGSDRQGSGGNYRNNNNNNHSRDNKQEFWCDATKGTEATIHRYTQLGFPAVQGEVVVCCWVLASNVARLSHLQLGLLRRTLVLVRLVKADKSQNAITAVSLHLLRSAAQYFSTITGDYLSLFRTDVSNFRLPSVADVKSRTFSKTAFRTVLGHYEFLSKEEHEGASPHVLLILRTEGITMDPVKLRLSTKAKTDGCDEVRVCMDIRVRNSFEELKHKFGFLRLFLPLPSVGSGGFRIYSVLLEGSWVSDVVFALKNLETLSLWRVRVIFYRSYEPISILHAARIKYVTEALVGVIDRIYEHNIQYHTGGKWERGKGKEIGQLYWKGEKRTEGGKEEEEKEAEGEKKKGKKERETWREGKKKKKNKKKEKKNRRGEKVGEKRKKKGKRGRKGERKWEKREKGEKEKREKKKRALGVGKEKKGNKSDSEEERIERWKRVANRRKKNENKGVGKVVREWGRR</sequence>
<dbReference type="EMBL" id="BQNB010016104">
    <property type="protein sequence ID" value="GJT47859.1"/>
    <property type="molecule type" value="Genomic_DNA"/>
</dbReference>
<keyword evidence="3" id="KW-1185">Reference proteome</keyword>
<evidence type="ECO:0000313" key="3">
    <source>
        <dbReference type="Proteomes" id="UP001151760"/>
    </source>
</evidence>
<dbReference type="Proteomes" id="UP001151760">
    <property type="component" value="Unassembled WGS sequence"/>
</dbReference>
<feature type="compositionally biased region" description="Basic and acidic residues" evidence="1">
    <location>
        <begin position="115"/>
        <end position="128"/>
    </location>
</feature>
<proteinExistence type="predicted"/>
<feature type="region of interest" description="Disordered" evidence="1">
    <location>
        <begin position="458"/>
        <end position="584"/>
    </location>
</feature>
<feature type="compositionally biased region" description="Basic and acidic residues" evidence="1">
    <location>
        <begin position="467"/>
        <end position="482"/>
    </location>
</feature>
<feature type="compositionally biased region" description="Basic residues" evidence="1">
    <location>
        <begin position="483"/>
        <end position="517"/>
    </location>
</feature>
<comment type="caution">
    <text evidence="2">The sequence shown here is derived from an EMBL/GenBank/DDBJ whole genome shotgun (WGS) entry which is preliminary data.</text>
</comment>
<dbReference type="PANTHER" id="PTHR36812:SF9">
    <property type="entry name" value="MYB-LIKE PROTEIN X ISOFORM X1"/>
    <property type="match status" value="1"/>
</dbReference>
<reference evidence="2" key="1">
    <citation type="journal article" date="2022" name="Int. J. Mol. Sci.">
        <title>Draft Genome of Tanacetum Coccineum: Genomic Comparison of Closely Related Tanacetum-Family Plants.</title>
        <authorList>
            <person name="Yamashiro T."/>
            <person name="Shiraishi A."/>
            <person name="Nakayama K."/>
            <person name="Satake H."/>
        </authorList>
    </citation>
    <scope>NUCLEOTIDE SEQUENCE</scope>
</reference>
<accession>A0ABQ5EAE8</accession>
<evidence type="ECO:0000313" key="2">
    <source>
        <dbReference type="EMBL" id="GJT47859.1"/>
    </source>
</evidence>
<feature type="region of interest" description="Disordered" evidence="1">
    <location>
        <begin position="99"/>
        <end position="149"/>
    </location>
</feature>
<organism evidence="2 3">
    <name type="scientific">Tanacetum coccineum</name>
    <dbReference type="NCBI Taxonomy" id="301880"/>
    <lineage>
        <taxon>Eukaryota</taxon>
        <taxon>Viridiplantae</taxon>
        <taxon>Streptophyta</taxon>
        <taxon>Embryophyta</taxon>
        <taxon>Tracheophyta</taxon>
        <taxon>Spermatophyta</taxon>
        <taxon>Magnoliopsida</taxon>
        <taxon>eudicotyledons</taxon>
        <taxon>Gunneridae</taxon>
        <taxon>Pentapetalae</taxon>
        <taxon>asterids</taxon>
        <taxon>campanulids</taxon>
        <taxon>Asterales</taxon>
        <taxon>Asteraceae</taxon>
        <taxon>Asteroideae</taxon>
        <taxon>Anthemideae</taxon>
        <taxon>Anthemidinae</taxon>
        <taxon>Tanacetum</taxon>
    </lineage>
</organism>
<feature type="compositionally biased region" description="Basic and acidic residues" evidence="1">
    <location>
        <begin position="541"/>
        <end position="560"/>
    </location>
</feature>
<gene>
    <name evidence="2" type="ORF">Tco_0974016</name>
</gene>